<keyword evidence="2" id="KW-1185">Reference proteome</keyword>
<name>A0A4Y9QTE7_9BACT</name>
<organism evidence="1 2">
    <name type="scientific">Algoriphagus kandeliae</name>
    <dbReference type="NCBI Taxonomy" id="2562278"/>
    <lineage>
        <taxon>Bacteria</taxon>
        <taxon>Pseudomonadati</taxon>
        <taxon>Bacteroidota</taxon>
        <taxon>Cytophagia</taxon>
        <taxon>Cytophagales</taxon>
        <taxon>Cyclobacteriaceae</taxon>
        <taxon>Algoriphagus</taxon>
    </lineage>
</organism>
<dbReference type="EMBL" id="SPSB01000002">
    <property type="protein sequence ID" value="TFV95831.1"/>
    <property type="molecule type" value="Genomic_DNA"/>
</dbReference>
<gene>
    <name evidence="1" type="ORF">E4S40_06305</name>
</gene>
<dbReference type="Proteomes" id="UP000297647">
    <property type="component" value="Unassembled WGS sequence"/>
</dbReference>
<evidence type="ECO:0000313" key="2">
    <source>
        <dbReference type="Proteomes" id="UP000297647"/>
    </source>
</evidence>
<accession>A0A4Y9QTE7</accession>
<proteinExistence type="predicted"/>
<reference evidence="1 2" key="1">
    <citation type="submission" date="2019-03" db="EMBL/GenBank/DDBJ databases">
        <title>Algoriphagus sp. nov, a new strain isolated from root system soil of mangrove plant Kandelia.</title>
        <authorList>
            <person name="Yin Q."/>
            <person name="Wang K."/>
            <person name="Song Z."/>
        </authorList>
    </citation>
    <scope>NUCLEOTIDE SEQUENCE [LARGE SCALE GENOMIC DNA]</scope>
    <source>
        <strain evidence="1 2">XY-J91</strain>
    </source>
</reference>
<dbReference type="AlphaFoldDB" id="A0A4Y9QTE7"/>
<comment type="caution">
    <text evidence="1">The sequence shown here is derived from an EMBL/GenBank/DDBJ whole genome shotgun (WGS) entry which is preliminary data.</text>
</comment>
<dbReference type="RefSeq" id="WP_135072312.1">
    <property type="nucleotide sequence ID" value="NZ_SPSB01000002.1"/>
</dbReference>
<evidence type="ECO:0000313" key="1">
    <source>
        <dbReference type="EMBL" id="TFV95831.1"/>
    </source>
</evidence>
<protein>
    <recommendedName>
        <fullName evidence="3">TonB C-terminal domain-containing protein</fullName>
    </recommendedName>
</protein>
<sequence>MIHKLLSTILIGLISIASVAQEVGSLHKFNQFLSKNLQYSSELRSEKVQGPVTLLLSIDEQGSLKKSPSLIGGSEALAQEVFRIFELMEAQGTATILPSEIFGEEYLLSVEFKIQEPRNIGFYIPERPDSENRIIKKLNEQIQSNPYFPKFYQQRAEYFKSIGQDLLAELDEEKAKSLKAKELTTIVVVGYHSIHKKLLNGE</sequence>
<evidence type="ECO:0008006" key="3">
    <source>
        <dbReference type="Google" id="ProtNLM"/>
    </source>
</evidence>
<dbReference type="OrthoDB" id="823632at2"/>